<dbReference type="PANTHER" id="PTHR22876">
    <property type="entry name" value="ZGC:101016"/>
    <property type="match status" value="1"/>
</dbReference>
<feature type="region of interest" description="Disordered" evidence="1">
    <location>
        <begin position="1"/>
        <end position="20"/>
    </location>
</feature>
<dbReference type="OrthoDB" id="250548at2759"/>
<name>A0A6P8ZHD2_THRPL</name>
<proteinExistence type="predicted"/>
<organism evidence="3">
    <name type="scientific">Thrips palmi</name>
    <name type="common">Melon thrips</name>
    <dbReference type="NCBI Taxonomy" id="161013"/>
    <lineage>
        <taxon>Eukaryota</taxon>
        <taxon>Metazoa</taxon>
        <taxon>Ecdysozoa</taxon>
        <taxon>Arthropoda</taxon>
        <taxon>Hexapoda</taxon>
        <taxon>Insecta</taxon>
        <taxon>Pterygota</taxon>
        <taxon>Neoptera</taxon>
        <taxon>Paraneoptera</taxon>
        <taxon>Thysanoptera</taxon>
        <taxon>Terebrantia</taxon>
        <taxon>Thripoidea</taxon>
        <taxon>Thripidae</taxon>
        <taxon>Thrips</taxon>
    </lineage>
</organism>
<dbReference type="GeneID" id="117639816"/>
<dbReference type="FunCoup" id="A0A6P8ZHD2">
    <property type="interactions" value="580"/>
</dbReference>
<keyword evidence="2" id="KW-1185">Reference proteome</keyword>
<reference evidence="3" key="1">
    <citation type="submission" date="2025-08" db="UniProtKB">
        <authorList>
            <consortium name="RefSeq"/>
        </authorList>
    </citation>
    <scope>IDENTIFICATION</scope>
    <source>
        <tissue evidence="3">Total insect</tissue>
    </source>
</reference>
<dbReference type="Pfam" id="PF10217">
    <property type="entry name" value="DUF2039"/>
    <property type="match status" value="1"/>
</dbReference>
<accession>A0A6P8ZHD2</accession>
<feature type="compositionally biased region" description="Basic and acidic residues" evidence="1">
    <location>
        <begin position="153"/>
        <end position="182"/>
    </location>
</feature>
<feature type="compositionally biased region" description="Acidic residues" evidence="1">
    <location>
        <begin position="201"/>
        <end position="241"/>
    </location>
</feature>
<sequence length="250" mass="28785">MSSKRGETTRKRPQKYQNTRAYKNDLHDKTPQTKFINSIQISNVCERCKGILEWKIKYKKFKPMKFPSTCVKCLEKCVKHAYHTMCSPCANKLGVCPKCGKAEELVQPVPTAEERLKLDLEMQAMLKSLPERKRRTFLRFLEKGKKKARKDRKKSEDDANAKSDEQDTLPREDGEEDDTKKTTHDLMAFLQRLKLSCKDGDDMDDFDDFGDSDDSFEDSENEEDGDGDDDEDDSDDDDDEIEGKGGVTKK</sequence>
<feature type="compositionally biased region" description="Basic and acidic residues" evidence="1">
    <location>
        <begin position="1"/>
        <end position="10"/>
    </location>
</feature>
<dbReference type="AlphaFoldDB" id="A0A6P8ZHD2"/>
<evidence type="ECO:0000256" key="1">
    <source>
        <dbReference type="SAM" id="MobiDB-lite"/>
    </source>
</evidence>
<dbReference type="InParanoid" id="A0A6P8ZHD2"/>
<dbReference type="RefSeq" id="XP_034231649.1">
    <property type="nucleotide sequence ID" value="XM_034375758.1"/>
</dbReference>
<feature type="region of interest" description="Disordered" evidence="1">
    <location>
        <begin position="148"/>
        <end position="182"/>
    </location>
</feature>
<dbReference type="Proteomes" id="UP000515158">
    <property type="component" value="Unplaced"/>
</dbReference>
<gene>
    <name evidence="3" type="primary">LOC117639816</name>
</gene>
<evidence type="ECO:0000313" key="3">
    <source>
        <dbReference type="RefSeq" id="XP_034231649.1"/>
    </source>
</evidence>
<evidence type="ECO:0000313" key="2">
    <source>
        <dbReference type="Proteomes" id="UP000515158"/>
    </source>
</evidence>
<dbReference type="InterPro" id="IPR019351">
    <property type="entry name" value="DUF2039"/>
</dbReference>
<dbReference type="PANTHER" id="PTHR22876:SF5">
    <property type="entry name" value="CHROMOSOME 9 OPEN READING FRAME 85"/>
    <property type="match status" value="1"/>
</dbReference>
<dbReference type="KEGG" id="tpal:117639816"/>
<protein>
    <submittedName>
        <fullName evidence="3">Uncharacterized protein C9orf85 homolog</fullName>
    </submittedName>
</protein>
<feature type="region of interest" description="Disordered" evidence="1">
    <location>
        <begin position="201"/>
        <end position="250"/>
    </location>
</feature>